<name>A0A5Q2FDB7_9ACTN</name>
<organism evidence="1 2">
    <name type="scientific">Raineyella fluvialis</name>
    <dbReference type="NCBI Taxonomy" id="2662261"/>
    <lineage>
        <taxon>Bacteria</taxon>
        <taxon>Bacillati</taxon>
        <taxon>Actinomycetota</taxon>
        <taxon>Actinomycetes</taxon>
        <taxon>Propionibacteriales</taxon>
        <taxon>Propionibacteriaceae</taxon>
        <taxon>Raineyella</taxon>
    </lineage>
</organism>
<sequence>MHDGGADGIILRNTSQIENRPTHFLQASIEKDAKSKIKKTIAALQKNGRTVHQLTYITSQQVPKLDLIEQEISDEISVGVRIRDREYIIAHLNDSSRHQAIFREDFGHYLEHLRSLGSAPLPTQSAYMRDPTVFVFLRQQSDREEDEPFMDSVTDALSLWALHDTDPDNGQLMSAQDVLNRVLEVLPSIEGLLTTDRILSRLKLLSAKSGKQGRQVRWYKASNEFALPFETRQQLSARNADDEALQIRVVDYLTTRAEKYCEGGVNPKGVGSAALVALQKTFESRGLQFSAFLSSGETSPTLPDLDEPVRSAVDEASPGPALRENFFIATLATVRDCLYNGGDDEREYLRRLAKTYSMLFVLRQDPKVVEYLEDMTSNFTLYVGTDLLVLAMSERYLDRENQSATNLLGMAQSAGARLILTEPVLEEVVTHLRAADREFEHYYSGVEGHLPTELYGEIPKIMIRSYFYNRTADH</sequence>
<dbReference type="EMBL" id="CP045725">
    <property type="protein sequence ID" value="QGF23777.1"/>
    <property type="molecule type" value="Genomic_DNA"/>
</dbReference>
<accession>A0A5Q2FDB7</accession>
<dbReference type="Proteomes" id="UP000386847">
    <property type="component" value="Chromosome"/>
</dbReference>
<dbReference type="KEGG" id="rain:Rai3103_08930"/>
<evidence type="ECO:0000313" key="2">
    <source>
        <dbReference type="Proteomes" id="UP000386847"/>
    </source>
</evidence>
<evidence type="ECO:0000313" key="1">
    <source>
        <dbReference type="EMBL" id="QGF23777.1"/>
    </source>
</evidence>
<protein>
    <submittedName>
        <fullName evidence="1">Uncharacterized protein</fullName>
    </submittedName>
</protein>
<reference evidence="1 2" key="1">
    <citation type="submission" date="2019-10" db="EMBL/GenBank/DDBJ databases">
        <title>Genomic analysis of Raineyella sp. CBA3103.</title>
        <authorList>
            <person name="Roh S.W."/>
        </authorList>
    </citation>
    <scope>NUCLEOTIDE SEQUENCE [LARGE SCALE GENOMIC DNA]</scope>
    <source>
        <strain evidence="1 2">CBA3103</strain>
    </source>
</reference>
<dbReference type="AlphaFoldDB" id="A0A5Q2FDB7"/>
<gene>
    <name evidence="1" type="ORF">Rai3103_08930</name>
</gene>
<keyword evidence="2" id="KW-1185">Reference proteome</keyword>
<proteinExistence type="predicted"/>